<reference evidence="5" key="1">
    <citation type="submission" date="2016-08" db="EMBL/GenBank/DDBJ databases">
        <authorList>
            <person name="Varghese N."/>
            <person name="Submissions Spin"/>
        </authorList>
    </citation>
    <scope>NUCLEOTIDE SEQUENCE [LARGE SCALE GENOMIC DNA]</scope>
    <source>
        <strain evidence="5">R-53144</strain>
    </source>
</reference>
<gene>
    <name evidence="4" type="ORF">GA0061080_10183</name>
</gene>
<dbReference type="Gene3D" id="3.40.50.720">
    <property type="entry name" value="NAD(P)-binding Rossmann-like Domain"/>
    <property type="match status" value="1"/>
</dbReference>
<evidence type="ECO:0000313" key="5">
    <source>
        <dbReference type="Proteomes" id="UP000199698"/>
    </source>
</evidence>
<evidence type="ECO:0000259" key="3">
    <source>
        <dbReference type="Pfam" id="PF08501"/>
    </source>
</evidence>
<dbReference type="STRING" id="1798183.GA0061080_10183"/>
<dbReference type="GO" id="GO:0005829">
    <property type="term" value="C:cytosol"/>
    <property type="evidence" value="ECO:0007669"/>
    <property type="project" value="TreeGrafter"/>
</dbReference>
<dbReference type="GO" id="GO:0019632">
    <property type="term" value="P:shikimate metabolic process"/>
    <property type="evidence" value="ECO:0007669"/>
    <property type="project" value="TreeGrafter"/>
</dbReference>
<dbReference type="PANTHER" id="PTHR21089">
    <property type="entry name" value="SHIKIMATE DEHYDROGENASE"/>
    <property type="match status" value="1"/>
</dbReference>
<name>A0A1C4B8Q9_9GAMM</name>
<dbReference type="CDD" id="cd01065">
    <property type="entry name" value="NAD_bind_Shikimate_DH"/>
    <property type="match status" value="1"/>
</dbReference>
<evidence type="ECO:0000313" key="4">
    <source>
        <dbReference type="EMBL" id="SCC03281.1"/>
    </source>
</evidence>
<organism evidence="4 5">
    <name type="scientific">Gilliamella intestini</name>
    <dbReference type="NCBI Taxonomy" id="1798183"/>
    <lineage>
        <taxon>Bacteria</taxon>
        <taxon>Pseudomonadati</taxon>
        <taxon>Pseudomonadota</taxon>
        <taxon>Gammaproteobacteria</taxon>
        <taxon>Orbales</taxon>
        <taxon>Orbaceae</taxon>
        <taxon>Gilliamella</taxon>
    </lineage>
</organism>
<dbReference type="SUPFAM" id="SSF53223">
    <property type="entry name" value="Aminoacid dehydrogenase-like, N-terminal domain"/>
    <property type="match status" value="1"/>
</dbReference>
<protein>
    <submittedName>
        <fullName evidence="4">Shikimate dehydrogenase</fullName>
    </submittedName>
</protein>
<keyword evidence="2" id="KW-0560">Oxidoreductase</keyword>
<sequence>MARIINKDTTVCMSLSARPSNFGTRFHNYLYEKLDLNYLYKAFTTNNLKDAIYGIKALAIRGCAISMPYKEACIEFIDELDDSVKSIQSVNTIVNTNHYLKAYNTDYIAVAKLIVENKIDNTTPFVLKGSGGMANAMIGAFYDAGFKNGIIAARNQQKGEALAKRYNYKWVKDEQEILPHQAKLIINVTPIGMLGGIESETLAFPTTMIKNADIVFDVVALPVDTPMIKYAQKLNKIVISGADVAVIQALEQFVLYTGVTPSEELVRLAGEFARQG</sequence>
<dbReference type="Pfam" id="PF08501">
    <property type="entry name" value="Shikimate_dh_N"/>
    <property type="match status" value="1"/>
</dbReference>
<dbReference type="Proteomes" id="UP000199698">
    <property type="component" value="Unassembled WGS sequence"/>
</dbReference>
<dbReference type="OrthoDB" id="9792692at2"/>
<evidence type="ECO:0000256" key="2">
    <source>
        <dbReference type="ARBA" id="ARBA00023002"/>
    </source>
</evidence>
<dbReference type="InterPro" id="IPR036291">
    <property type="entry name" value="NAD(P)-bd_dom_sf"/>
</dbReference>
<accession>A0A1C4B8Q9</accession>
<dbReference type="RefSeq" id="WP_091122705.1">
    <property type="nucleotide sequence ID" value="NZ_FMBA01000018.1"/>
</dbReference>
<dbReference type="Gene3D" id="3.40.50.10860">
    <property type="entry name" value="Leucine Dehydrogenase, chain A, domain 1"/>
    <property type="match status" value="1"/>
</dbReference>
<dbReference type="NCBIfam" id="NF009202">
    <property type="entry name" value="PRK12550.1"/>
    <property type="match status" value="1"/>
</dbReference>
<dbReference type="InterPro" id="IPR022893">
    <property type="entry name" value="Shikimate_DH_fam"/>
</dbReference>
<keyword evidence="1" id="KW-0521">NADP</keyword>
<dbReference type="EMBL" id="FMBA01000018">
    <property type="protein sequence ID" value="SCC03281.1"/>
    <property type="molecule type" value="Genomic_DNA"/>
</dbReference>
<dbReference type="InterPro" id="IPR046346">
    <property type="entry name" value="Aminoacid_DH-like_N_sf"/>
</dbReference>
<proteinExistence type="predicted"/>
<dbReference type="GO" id="GO:0009423">
    <property type="term" value="P:chorismate biosynthetic process"/>
    <property type="evidence" value="ECO:0007669"/>
    <property type="project" value="TreeGrafter"/>
</dbReference>
<dbReference type="GO" id="GO:0004764">
    <property type="term" value="F:shikimate 3-dehydrogenase (NADP+) activity"/>
    <property type="evidence" value="ECO:0007669"/>
    <property type="project" value="InterPro"/>
</dbReference>
<keyword evidence="5" id="KW-1185">Reference proteome</keyword>
<dbReference type="SUPFAM" id="SSF51735">
    <property type="entry name" value="NAD(P)-binding Rossmann-fold domains"/>
    <property type="match status" value="1"/>
</dbReference>
<dbReference type="AlphaFoldDB" id="A0A1C4B8Q9"/>
<dbReference type="InterPro" id="IPR013708">
    <property type="entry name" value="Shikimate_DH-bd_N"/>
</dbReference>
<feature type="domain" description="Shikimate dehydrogenase substrate binding N-terminal" evidence="3">
    <location>
        <begin position="25"/>
        <end position="93"/>
    </location>
</feature>
<dbReference type="PANTHER" id="PTHR21089:SF9">
    <property type="entry name" value="SHIKIMATE DEHYDROGENASE-LIKE PROTEIN HI_0607"/>
    <property type="match status" value="1"/>
</dbReference>
<dbReference type="GO" id="GO:0050661">
    <property type="term" value="F:NADP binding"/>
    <property type="evidence" value="ECO:0007669"/>
    <property type="project" value="TreeGrafter"/>
</dbReference>
<evidence type="ECO:0000256" key="1">
    <source>
        <dbReference type="ARBA" id="ARBA00022857"/>
    </source>
</evidence>